<dbReference type="EMBL" id="CAFBNE010000079">
    <property type="protein sequence ID" value="CAB4961537.1"/>
    <property type="molecule type" value="Genomic_DNA"/>
</dbReference>
<protein>
    <submittedName>
        <fullName evidence="3">Unannotated protein</fullName>
    </submittedName>
</protein>
<reference evidence="3" key="1">
    <citation type="submission" date="2020-05" db="EMBL/GenBank/DDBJ databases">
        <authorList>
            <person name="Chiriac C."/>
            <person name="Salcher M."/>
            <person name="Ghai R."/>
            <person name="Kavagutti S V."/>
        </authorList>
    </citation>
    <scope>NUCLEOTIDE SEQUENCE</scope>
</reference>
<name>A0A6J7L0L2_9ZZZZ</name>
<proteinExistence type="predicted"/>
<dbReference type="AlphaFoldDB" id="A0A6J7L0L2"/>
<dbReference type="PANTHER" id="PTHR46401:SF2">
    <property type="entry name" value="GLYCOSYLTRANSFERASE WBBK-RELATED"/>
    <property type="match status" value="1"/>
</dbReference>
<keyword evidence="1" id="KW-0808">Transferase</keyword>
<dbReference type="Pfam" id="PF00534">
    <property type="entry name" value="Glycos_transf_1"/>
    <property type="match status" value="1"/>
</dbReference>
<accession>A0A6J7L0L2</accession>
<dbReference type="GO" id="GO:0016757">
    <property type="term" value="F:glycosyltransferase activity"/>
    <property type="evidence" value="ECO:0007669"/>
    <property type="project" value="InterPro"/>
</dbReference>
<gene>
    <name evidence="3" type="ORF">UFOPK3772_02235</name>
</gene>
<feature type="domain" description="Glycosyl transferase family 1" evidence="2">
    <location>
        <begin position="217"/>
        <end position="340"/>
    </location>
</feature>
<evidence type="ECO:0000313" key="3">
    <source>
        <dbReference type="EMBL" id="CAB4961537.1"/>
    </source>
</evidence>
<dbReference type="InterPro" id="IPR001296">
    <property type="entry name" value="Glyco_trans_1"/>
</dbReference>
<dbReference type="Gene3D" id="3.40.50.2000">
    <property type="entry name" value="Glycogen Phosphorylase B"/>
    <property type="match status" value="1"/>
</dbReference>
<dbReference type="PANTHER" id="PTHR46401">
    <property type="entry name" value="GLYCOSYLTRANSFERASE WBBK-RELATED"/>
    <property type="match status" value="1"/>
</dbReference>
<sequence length="613" mass="65854">MSATLLDVTDLIEFLQRCESVSGVQRVIAETAPLLFRGAGHPAVAVILDRPSGRFVALTGDESKAMLDVPRSATPPDRDAIAAVATGALLRARTAAPIDITPDTVLVFLGAVWINDALMLAARDAGARGARLVFLLYDLTPVLETGHTAAVNMLFERYLALVVQAASAVPAISKASRDDFVRYCEQAGRAAPPGEVTGLPCGIGPGRFDTTSTPWPRPYALLVGTVEARKNHLLALKGWQRLVERHGQDAVPDLVCIGRLGWHADEFLQQYVATQGLSGKVSLLSNSVSDVDLARFYAHADFTVYPSRYEGWGLPVSESLAFGKVAITANNSSLPEAGGELASYFTSDDVDDFVRVVEIEGLDVTARATREARIAEEFEDLTWQHVADCISHDIARAHAQEARKPVFAEVELGREYVLATVGEAPDSGYADQYMRHLQSEGLSPMLRQPRGTRDFETVDAAVIGTFGSPQAWGNELRPGRRADFRIMRPVDGPLVLLVATRSMPGVVRIDAVGPGGPVHEEVYLGSVITLPLGSGAAGEPAQVSLTVTDAQDSVEGFLGIRSFVVLGADDLKSQVVALKSTADALRQELDFVLNTRSWKVTAPLRRLKGRGAS</sequence>
<evidence type="ECO:0000256" key="1">
    <source>
        <dbReference type="ARBA" id="ARBA00022679"/>
    </source>
</evidence>
<organism evidence="3">
    <name type="scientific">freshwater metagenome</name>
    <dbReference type="NCBI Taxonomy" id="449393"/>
    <lineage>
        <taxon>unclassified sequences</taxon>
        <taxon>metagenomes</taxon>
        <taxon>ecological metagenomes</taxon>
    </lineage>
</organism>
<dbReference type="SUPFAM" id="SSF53756">
    <property type="entry name" value="UDP-Glycosyltransferase/glycogen phosphorylase"/>
    <property type="match status" value="1"/>
</dbReference>
<evidence type="ECO:0000259" key="2">
    <source>
        <dbReference type="Pfam" id="PF00534"/>
    </source>
</evidence>